<dbReference type="EMBL" id="FPJE01000002">
    <property type="protein sequence ID" value="SFW17023.1"/>
    <property type="molecule type" value="Genomic_DNA"/>
</dbReference>
<dbReference type="PANTHER" id="PTHR37828">
    <property type="entry name" value="GSR2449 PROTEIN"/>
    <property type="match status" value="1"/>
</dbReference>
<dbReference type="Proteomes" id="UP000182248">
    <property type="component" value="Unassembled WGS sequence"/>
</dbReference>
<dbReference type="InterPro" id="IPR005545">
    <property type="entry name" value="YCII"/>
</dbReference>
<name>A0A1K1M1P4_9FLAO</name>
<dbReference type="PANTHER" id="PTHR37828:SF1">
    <property type="entry name" value="YCII-RELATED DOMAIN-CONTAINING PROTEIN"/>
    <property type="match status" value="1"/>
</dbReference>
<evidence type="ECO:0000313" key="3">
    <source>
        <dbReference type="EMBL" id="SFW17023.1"/>
    </source>
</evidence>
<protein>
    <submittedName>
        <fullName evidence="3">Uncharacterized conserved protein YciI, contains a putative active-site phosphohistidine</fullName>
    </submittedName>
</protein>
<dbReference type="STRING" id="1150368.SAMN02927921_00310"/>
<dbReference type="Gene3D" id="3.30.70.1060">
    <property type="entry name" value="Dimeric alpha+beta barrel"/>
    <property type="match status" value="1"/>
</dbReference>
<gene>
    <name evidence="3" type="ORF">SAMN02927921_00310</name>
</gene>
<comment type="similarity">
    <text evidence="1">Belongs to the YciI family.</text>
</comment>
<keyword evidence="4" id="KW-1185">Reference proteome</keyword>
<accession>A0A1K1M1P4</accession>
<evidence type="ECO:0000256" key="1">
    <source>
        <dbReference type="ARBA" id="ARBA00007689"/>
    </source>
</evidence>
<dbReference type="SUPFAM" id="SSF54909">
    <property type="entry name" value="Dimeric alpha+beta barrel"/>
    <property type="match status" value="1"/>
</dbReference>
<dbReference type="Pfam" id="PF03795">
    <property type="entry name" value="YCII"/>
    <property type="match status" value="1"/>
</dbReference>
<dbReference type="AlphaFoldDB" id="A0A1K1M1P4"/>
<organism evidence="3 4">
    <name type="scientific">Sinomicrobium oceani</name>
    <dbReference type="NCBI Taxonomy" id="1150368"/>
    <lineage>
        <taxon>Bacteria</taxon>
        <taxon>Pseudomonadati</taxon>
        <taxon>Bacteroidota</taxon>
        <taxon>Flavobacteriia</taxon>
        <taxon>Flavobacteriales</taxon>
        <taxon>Flavobacteriaceae</taxon>
        <taxon>Sinomicrobium</taxon>
    </lineage>
</organism>
<evidence type="ECO:0000259" key="2">
    <source>
        <dbReference type="Pfam" id="PF03795"/>
    </source>
</evidence>
<reference evidence="3 4" key="1">
    <citation type="submission" date="2016-11" db="EMBL/GenBank/DDBJ databases">
        <authorList>
            <person name="Jaros S."/>
            <person name="Januszkiewicz K."/>
            <person name="Wedrychowicz H."/>
        </authorList>
    </citation>
    <scope>NUCLEOTIDE SEQUENCE [LARGE SCALE GENOMIC DNA]</scope>
    <source>
        <strain evidence="3 4">CGMCC 1.12145</strain>
    </source>
</reference>
<feature type="domain" description="YCII-related" evidence="2">
    <location>
        <begin position="8"/>
        <end position="84"/>
    </location>
</feature>
<evidence type="ECO:0000313" key="4">
    <source>
        <dbReference type="Proteomes" id="UP000182248"/>
    </source>
</evidence>
<proteinExistence type="inferred from homology"/>
<sequence>MYTMFIVNLTYKASFDIVEPHLEAHMAFVNKQYESGIFLASGKKIPRTGGVILSGVENRETLNNIMMQDPFILHGVADFEITEFVISRVSEHLKTTFSL</sequence>
<dbReference type="InterPro" id="IPR011008">
    <property type="entry name" value="Dimeric_a/b-barrel"/>
</dbReference>